<dbReference type="InterPro" id="IPR036388">
    <property type="entry name" value="WH-like_DNA-bd_sf"/>
</dbReference>
<dbReference type="PROSITE" id="PS00894">
    <property type="entry name" value="HTH_DEOR_1"/>
    <property type="match status" value="1"/>
</dbReference>
<reference evidence="5 6" key="1">
    <citation type="submission" date="2020-08" db="EMBL/GenBank/DDBJ databases">
        <title>Genomic Encyclopedia of Type Strains, Phase IV (KMG-IV): sequencing the most valuable type-strain genomes for metagenomic binning, comparative biology and taxonomic classification.</title>
        <authorList>
            <person name="Goeker M."/>
        </authorList>
    </citation>
    <scope>NUCLEOTIDE SEQUENCE [LARGE SCALE GENOMIC DNA]</scope>
    <source>
        <strain evidence="5 6">DSM 26385</strain>
    </source>
</reference>
<dbReference type="Proteomes" id="UP000584824">
    <property type="component" value="Unassembled WGS sequence"/>
</dbReference>
<gene>
    <name evidence="5" type="ORF">GGQ66_001758</name>
</gene>
<dbReference type="EMBL" id="JACIDU010000006">
    <property type="protein sequence ID" value="MBB4103201.1"/>
    <property type="molecule type" value="Genomic_DNA"/>
</dbReference>
<dbReference type="PANTHER" id="PTHR30363:SF44">
    <property type="entry name" value="AGA OPERON TRANSCRIPTIONAL REPRESSOR-RELATED"/>
    <property type="match status" value="1"/>
</dbReference>
<keyword evidence="3" id="KW-0804">Transcription</keyword>
<keyword evidence="1" id="KW-0805">Transcription regulation</keyword>
<proteinExistence type="predicted"/>
<dbReference type="InterPro" id="IPR014036">
    <property type="entry name" value="DeoR-like_C"/>
</dbReference>
<dbReference type="SMART" id="SM01134">
    <property type="entry name" value="DeoRC"/>
    <property type="match status" value="1"/>
</dbReference>
<organism evidence="5 6">
    <name type="scientific">Allorhizobium borbori</name>
    <dbReference type="NCBI Taxonomy" id="485907"/>
    <lineage>
        <taxon>Bacteria</taxon>
        <taxon>Pseudomonadati</taxon>
        <taxon>Pseudomonadota</taxon>
        <taxon>Alphaproteobacteria</taxon>
        <taxon>Hyphomicrobiales</taxon>
        <taxon>Rhizobiaceae</taxon>
        <taxon>Rhizobium/Agrobacterium group</taxon>
        <taxon>Allorhizobium</taxon>
    </lineage>
</organism>
<dbReference type="InterPro" id="IPR050313">
    <property type="entry name" value="Carb_Metab_HTH_regulators"/>
</dbReference>
<dbReference type="AlphaFoldDB" id="A0A7W6K2R8"/>
<dbReference type="InterPro" id="IPR018356">
    <property type="entry name" value="Tscrpt_reg_HTH_DeoR_CS"/>
</dbReference>
<evidence type="ECO:0000256" key="2">
    <source>
        <dbReference type="ARBA" id="ARBA00023125"/>
    </source>
</evidence>
<evidence type="ECO:0000256" key="3">
    <source>
        <dbReference type="ARBA" id="ARBA00023163"/>
    </source>
</evidence>
<evidence type="ECO:0000313" key="5">
    <source>
        <dbReference type="EMBL" id="MBB4103201.1"/>
    </source>
</evidence>
<dbReference type="GO" id="GO:0003700">
    <property type="term" value="F:DNA-binding transcription factor activity"/>
    <property type="evidence" value="ECO:0007669"/>
    <property type="project" value="InterPro"/>
</dbReference>
<accession>A0A7W6K2R8</accession>
<feature type="domain" description="HTH deoR-type" evidence="4">
    <location>
        <begin position="3"/>
        <end position="58"/>
    </location>
</feature>
<dbReference type="SMART" id="SM00420">
    <property type="entry name" value="HTH_DEOR"/>
    <property type="match status" value="1"/>
</dbReference>
<name>A0A7W6K2R8_9HYPH</name>
<dbReference type="RefSeq" id="WP_183791506.1">
    <property type="nucleotide sequence ID" value="NZ_JACIDU010000006.1"/>
</dbReference>
<dbReference type="Pfam" id="PF08220">
    <property type="entry name" value="HTH_DeoR"/>
    <property type="match status" value="1"/>
</dbReference>
<keyword evidence="6" id="KW-1185">Reference proteome</keyword>
<dbReference type="Pfam" id="PF00455">
    <property type="entry name" value="DeoRC"/>
    <property type="match status" value="1"/>
</dbReference>
<dbReference type="SUPFAM" id="SSF100950">
    <property type="entry name" value="NagB/RpiA/CoA transferase-like"/>
    <property type="match status" value="1"/>
</dbReference>
<dbReference type="PANTHER" id="PTHR30363">
    <property type="entry name" value="HTH-TYPE TRANSCRIPTIONAL REGULATOR SRLR-RELATED"/>
    <property type="match status" value="1"/>
</dbReference>
<evidence type="ECO:0000256" key="1">
    <source>
        <dbReference type="ARBA" id="ARBA00023015"/>
    </source>
</evidence>
<dbReference type="SUPFAM" id="SSF46785">
    <property type="entry name" value="Winged helix' DNA-binding domain"/>
    <property type="match status" value="1"/>
</dbReference>
<dbReference type="Gene3D" id="3.40.50.1360">
    <property type="match status" value="1"/>
</dbReference>
<dbReference type="GO" id="GO:0003677">
    <property type="term" value="F:DNA binding"/>
    <property type="evidence" value="ECO:0007669"/>
    <property type="project" value="UniProtKB-KW"/>
</dbReference>
<dbReference type="InterPro" id="IPR036390">
    <property type="entry name" value="WH_DNA-bd_sf"/>
</dbReference>
<keyword evidence="2" id="KW-0238">DNA-binding</keyword>
<dbReference type="PRINTS" id="PR00037">
    <property type="entry name" value="HTHLACR"/>
</dbReference>
<comment type="caution">
    <text evidence="5">The sequence shown here is derived from an EMBL/GenBank/DDBJ whole genome shotgun (WGS) entry which is preliminary data.</text>
</comment>
<dbReference type="Gene3D" id="1.10.10.10">
    <property type="entry name" value="Winged helix-like DNA-binding domain superfamily/Winged helix DNA-binding domain"/>
    <property type="match status" value="1"/>
</dbReference>
<protein>
    <submittedName>
        <fullName evidence="5">DeoR family glycerol-3-phosphate regulon repressor</fullName>
    </submittedName>
</protein>
<dbReference type="InterPro" id="IPR001034">
    <property type="entry name" value="DeoR_HTH"/>
</dbReference>
<evidence type="ECO:0000259" key="4">
    <source>
        <dbReference type="PROSITE" id="PS51000"/>
    </source>
</evidence>
<dbReference type="PROSITE" id="PS51000">
    <property type="entry name" value="HTH_DEOR_2"/>
    <property type="match status" value="1"/>
</dbReference>
<sequence length="314" mass="33809">MQPFERRERIVALVSRTGEMTVEALADALEMSRETIRRDLTQLDAAGKLRKFHGGVRPMTVPAGTMEKEGPFAQRLAQNAEAKRKLARAACRLFQPGDSLFIDTGSTTVALAEALADLDGLVVVTNAPRIVVTLAANPSHSLFLIGGAYGADAGESLGPLALEQIGKFRVRHAVLTIGALDTQSVMDFDLQEAEVAKAMIERADRITVLVDHSKFDRRAVFEVAPLSRIDTLVTDKPPSEAMGRALAAAGVEVILPGCPPSPLGPTRAERFAGPLPCSHTSGPFWRLKTRERASCGRFSPFQGKQLDSLSDSNP</sequence>
<dbReference type="InterPro" id="IPR037171">
    <property type="entry name" value="NagB/RpiA_transferase-like"/>
</dbReference>
<evidence type="ECO:0000313" key="6">
    <source>
        <dbReference type="Proteomes" id="UP000584824"/>
    </source>
</evidence>